<protein>
    <submittedName>
        <fullName evidence="1">Uncharacterized protein</fullName>
    </submittedName>
</protein>
<name>A0A9D4SUG7_RHISA</name>
<dbReference type="AlphaFoldDB" id="A0A9D4SUG7"/>
<organism evidence="1 2">
    <name type="scientific">Rhipicephalus sanguineus</name>
    <name type="common">Brown dog tick</name>
    <name type="synonym">Ixodes sanguineus</name>
    <dbReference type="NCBI Taxonomy" id="34632"/>
    <lineage>
        <taxon>Eukaryota</taxon>
        <taxon>Metazoa</taxon>
        <taxon>Ecdysozoa</taxon>
        <taxon>Arthropoda</taxon>
        <taxon>Chelicerata</taxon>
        <taxon>Arachnida</taxon>
        <taxon>Acari</taxon>
        <taxon>Parasitiformes</taxon>
        <taxon>Ixodida</taxon>
        <taxon>Ixodoidea</taxon>
        <taxon>Ixodidae</taxon>
        <taxon>Rhipicephalinae</taxon>
        <taxon>Rhipicephalus</taxon>
        <taxon>Rhipicephalus</taxon>
    </lineage>
</organism>
<reference evidence="1" key="2">
    <citation type="submission" date="2021-09" db="EMBL/GenBank/DDBJ databases">
        <authorList>
            <person name="Jia N."/>
            <person name="Wang J."/>
            <person name="Shi W."/>
            <person name="Du L."/>
            <person name="Sun Y."/>
            <person name="Zhan W."/>
            <person name="Jiang J."/>
            <person name="Wang Q."/>
            <person name="Zhang B."/>
            <person name="Ji P."/>
            <person name="Sakyi L.B."/>
            <person name="Cui X."/>
            <person name="Yuan T."/>
            <person name="Jiang B."/>
            <person name="Yang W."/>
            <person name="Lam T.T.-Y."/>
            <person name="Chang Q."/>
            <person name="Ding S."/>
            <person name="Wang X."/>
            <person name="Zhu J."/>
            <person name="Ruan X."/>
            <person name="Zhao L."/>
            <person name="Wei J."/>
            <person name="Que T."/>
            <person name="Du C."/>
            <person name="Cheng J."/>
            <person name="Dai P."/>
            <person name="Han X."/>
            <person name="Huang E."/>
            <person name="Gao Y."/>
            <person name="Liu J."/>
            <person name="Shao H."/>
            <person name="Ye R."/>
            <person name="Li L."/>
            <person name="Wei W."/>
            <person name="Wang X."/>
            <person name="Wang C."/>
            <person name="Huo Q."/>
            <person name="Li W."/>
            <person name="Guo W."/>
            <person name="Chen H."/>
            <person name="Chen S."/>
            <person name="Zhou L."/>
            <person name="Zhou L."/>
            <person name="Ni X."/>
            <person name="Tian J."/>
            <person name="Zhou Y."/>
            <person name="Sheng Y."/>
            <person name="Liu T."/>
            <person name="Pan Y."/>
            <person name="Xia L."/>
            <person name="Li J."/>
            <person name="Zhao F."/>
            <person name="Cao W."/>
        </authorList>
    </citation>
    <scope>NUCLEOTIDE SEQUENCE</scope>
    <source>
        <strain evidence="1">Rsan-2018</strain>
        <tissue evidence="1">Larvae</tissue>
    </source>
</reference>
<gene>
    <name evidence="1" type="ORF">HPB52_015403</name>
</gene>
<proteinExistence type="predicted"/>
<sequence>MRGSSRHLLTSWDTSCHVIQVLPDFSGYWEPAGPTWEVEFRENFETAGSNGTTSYRFTVTNVRFFVTFFELPEIIRYYYSSHGHAARDHLLFCVALAHWYMGLAFYASYIQDEATPEVIEDVNVLLKNVRASFREGYAASPMWKQFVERSTQSRAGNGSSSSIGPPLN</sequence>
<comment type="caution">
    <text evidence="1">The sequence shown here is derived from an EMBL/GenBank/DDBJ whole genome shotgun (WGS) entry which is preliminary data.</text>
</comment>
<dbReference type="Proteomes" id="UP000821837">
    <property type="component" value="Chromosome 6"/>
</dbReference>
<keyword evidence="2" id="KW-1185">Reference proteome</keyword>
<evidence type="ECO:0000313" key="2">
    <source>
        <dbReference type="Proteomes" id="UP000821837"/>
    </source>
</evidence>
<evidence type="ECO:0000313" key="1">
    <source>
        <dbReference type="EMBL" id="KAH7947728.1"/>
    </source>
</evidence>
<reference evidence="1" key="1">
    <citation type="journal article" date="2020" name="Cell">
        <title>Large-Scale Comparative Analyses of Tick Genomes Elucidate Their Genetic Diversity and Vector Capacities.</title>
        <authorList>
            <consortium name="Tick Genome and Microbiome Consortium (TIGMIC)"/>
            <person name="Jia N."/>
            <person name="Wang J."/>
            <person name="Shi W."/>
            <person name="Du L."/>
            <person name="Sun Y."/>
            <person name="Zhan W."/>
            <person name="Jiang J.F."/>
            <person name="Wang Q."/>
            <person name="Zhang B."/>
            <person name="Ji P."/>
            <person name="Bell-Sakyi L."/>
            <person name="Cui X.M."/>
            <person name="Yuan T.T."/>
            <person name="Jiang B.G."/>
            <person name="Yang W.F."/>
            <person name="Lam T.T."/>
            <person name="Chang Q.C."/>
            <person name="Ding S.J."/>
            <person name="Wang X.J."/>
            <person name="Zhu J.G."/>
            <person name="Ruan X.D."/>
            <person name="Zhao L."/>
            <person name="Wei J.T."/>
            <person name="Ye R.Z."/>
            <person name="Que T.C."/>
            <person name="Du C.H."/>
            <person name="Zhou Y.H."/>
            <person name="Cheng J.X."/>
            <person name="Dai P.F."/>
            <person name="Guo W.B."/>
            <person name="Han X.H."/>
            <person name="Huang E.J."/>
            <person name="Li L.F."/>
            <person name="Wei W."/>
            <person name="Gao Y.C."/>
            <person name="Liu J.Z."/>
            <person name="Shao H.Z."/>
            <person name="Wang X."/>
            <person name="Wang C.C."/>
            <person name="Yang T.C."/>
            <person name="Huo Q.B."/>
            <person name="Li W."/>
            <person name="Chen H.Y."/>
            <person name="Chen S.E."/>
            <person name="Zhou L.G."/>
            <person name="Ni X.B."/>
            <person name="Tian J.H."/>
            <person name="Sheng Y."/>
            <person name="Liu T."/>
            <person name="Pan Y.S."/>
            <person name="Xia L.Y."/>
            <person name="Li J."/>
            <person name="Zhao F."/>
            <person name="Cao W.C."/>
        </authorList>
    </citation>
    <scope>NUCLEOTIDE SEQUENCE</scope>
    <source>
        <strain evidence="1">Rsan-2018</strain>
    </source>
</reference>
<accession>A0A9D4SUG7</accession>
<dbReference type="EMBL" id="JABSTV010001252">
    <property type="protein sequence ID" value="KAH7947728.1"/>
    <property type="molecule type" value="Genomic_DNA"/>
</dbReference>